<dbReference type="InterPro" id="IPR011990">
    <property type="entry name" value="TPR-like_helical_dom_sf"/>
</dbReference>
<dbReference type="AlphaFoldDB" id="A0ABD1H773"/>
<dbReference type="EMBL" id="JBEAFC010000006">
    <property type="protein sequence ID" value="KAL1552280.1"/>
    <property type="molecule type" value="Genomic_DNA"/>
</dbReference>
<gene>
    <name evidence="4" type="ORF">AAHA92_13097</name>
</gene>
<comment type="similarity">
    <text evidence="1">Belongs to the PPR family. P subfamily.</text>
</comment>
<accession>A0ABD1H773</accession>
<dbReference type="PANTHER" id="PTHR47447">
    <property type="entry name" value="OS03G0856100 PROTEIN"/>
    <property type="match status" value="1"/>
</dbReference>
<sequence length="346" mass="37913">MAAAAARFTSSISRHQIRALYHSSSPKSNLEESIRAAVEAKAYREIPQILNASTEPCRNPNPFTFLSKFPERSRNETIDEMLQSFIPIRPRSQPRKAYSCLLSLTLDASVDHLPLALAVVQRTLRSGCLPPPQFHLLLSKSWLRRRRRHQASPSVASPSLILSEMKSIGYTPDCGTCNYLILSLSKIDEFGEAMEVVKGMGRAGCVPDCDSYGGLIAELSEARKVCAAVELVREMVCGQGVRPREETVAKVVGAMRGNREAGRAAEMVEMLEGEGVAVGFAVYEAVLEGCLEEKRFVLAGKVAAAMCERGFIPFITARQRVVEGLAGVGEVEHAAVVRRRFAEMNS</sequence>
<comment type="caution">
    <text evidence="4">The sequence shown here is derived from an EMBL/GenBank/DDBJ whole genome shotgun (WGS) entry which is preliminary data.</text>
</comment>
<proteinExistence type="inferred from homology"/>
<evidence type="ECO:0000256" key="1">
    <source>
        <dbReference type="ARBA" id="ARBA00007626"/>
    </source>
</evidence>
<evidence type="ECO:0000313" key="4">
    <source>
        <dbReference type="EMBL" id="KAL1552280.1"/>
    </source>
</evidence>
<organism evidence="4 5">
    <name type="scientific">Salvia divinorum</name>
    <name type="common">Maria pastora</name>
    <name type="synonym">Diviner's sage</name>
    <dbReference type="NCBI Taxonomy" id="28513"/>
    <lineage>
        <taxon>Eukaryota</taxon>
        <taxon>Viridiplantae</taxon>
        <taxon>Streptophyta</taxon>
        <taxon>Embryophyta</taxon>
        <taxon>Tracheophyta</taxon>
        <taxon>Spermatophyta</taxon>
        <taxon>Magnoliopsida</taxon>
        <taxon>eudicotyledons</taxon>
        <taxon>Gunneridae</taxon>
        <taxon>Pentapetalae</taxon>
        <taxon>asterids</taxon>
        <taxon>lamiids</taxon>
        <taxon>Lamiales</taxon>
        <taxon>Lamiaceae</taxon>
        <taxon>Nepetoideae</taxon>
        <taxon>Mentheae</taxon>
        <taxon>Salviinae</taxon>
        <taxon>Salvia</taxon>
        <taxon>Salvia subgen. Calosphace</taxon>
    </lineage>
</organism>
<protein>
    <submittedName>
        <fullName evidence="4">Pentatricopeptide repeat-containing protein</fullName>
    </submittedName>
</protein>
<dbReference type="PROSITE" id="PS51375">
    <property type="entry name" value="PPR"/>
    <property type="match status" value="1"/>
</dbReference>
<feature type="repeat" description="PPR" evidence="3">
    <location>
        <begin position="173"/>
        <end position="207"/>
    </location>
</feature>
<dbReference type="Gene3D" id="1.25.40.10">
    <property type="entry name" value="Tetratricopeptide repeat domain"/>
    <property type="match status" value="1"/>
</dbReference>
<keyword evidence="5" id="KW-1185">Reference proteome</keyword>
<evidence type="ECO:0000256" key="2">
    <source>
        <dbReference type="ARBA" id="ARBA00022737"/>
    </source>
</evidence>
<reference evidence="4 5" key="1">
    <citation type="submission" date="2024-06" db="EMBL/GenBank/DDBJ databases">
        <title>A chromosome level genome sequence of Diviner's sage (Salvia divinorum).</title>
        <authorList>
            <person name="Ford S.A."/>
            <person name="Ro D.-K."/>
            <person name="Ness R.W."/>
            <person name="Phillips M.A."/>
        </authorList>
    </citation>
    <scope>NUCLEOTIDE SEQUENCE [LARGE SCALE GENOMIC DNA]</scope>
    <source>
        <strain evidence="4">SAF-2024a</strain>
        <tissue evidence="4">Leaf</tissue>
    </source>
</reference>
<dbReference type="PANTHER" id="PTHR47447:SF21">
    <property type="entry name" value="PENTACOTRIPEPTIDE-REPEAT REGION OF PRORP DOMAIN-CONTAINING PROTEIN"/>
    <property type="match status" value="1"/>
</dbReference>
<dbReference type="NCBIfam" id="TIGR00756">
    <property type="entry name" value="PPR"/>
    <property type="match status" value="1"/>
</dbReference>
<keyword evidence="2" id="KW-0677">Repeat</keyword>
<evidence type="ECO:0000313" key="5">
    <source>
        <dbReference type="Proteomes" id="UP001567538"/>
    </source>
</evidence>
<dbReference type="InterPro" id="IPR002885">
    <property type="entry name" value="PPR_rpt"/>
</dbReference>
<name>A0ABD1H773_SALDI</name>
<evidence type="ECO:0000256" key="3">
    <source>
        <dbReference type="PROSITE-ProRule" id="PRU00708"/>
    </source>
</evidence>
<dbReference type="Proteomes" id="UP001567538">
    <property type="component" value="Unassembled WGS sequence"/>
</dbReference>